<organism evidence="4 5">
    <name type="scientific">Epicoccum nigrum</name>
    <name type="common">Soil fungus</name>
    <name type="synonym">Epicoccum purpurascens</name>
    <dbReference type="NCBI Taxonomy" id="105696"/>
    <lineage>
        <taxon>Eukaryota</taxon>
        <taxon>Fungi</taxon>
        <taxon>Dikarya</taxon>
        <taxon>Ascomycota</taxon>
        <taxon>Pezizomycotina</taxon>
        <taxon>Dothideomycetes</taxon>
        <taxon>Pleosporomycetidae</taxon>
        <taxon>Pleosporales</taxon>
        <taxon>Pleosporineae</taxon>
        <taxon>Didymellaceae</taxon>
        <taxon>Epicoccum</taxon>
    </lineage>
</organism>
<evidence type="ECO:0000313" key="5">
    <source>
        <dbReference type="Proteomes" id="UP000193240"/>
    </source>
</evidence>
<keyword evidence="1" id="KW-0808">Transferase</keyword>
<dbReference type="PANTHER" id="PTHR42774">
    <property type="entry name" value="PHOSPHOTRANSFERASE SYSTEM TRANSPORT PROTEIN"/>
    <property type="match status" value="1"/>
</dbReference>
<accession>A0A1Y2LQ95</accession>
<keyword evidence="5" id="KW-1185">Reference proteome</keyword>
<dbReference type="OMA" id="CDYVVFS"/>
<evidence type="ECO:0000256" key="1">
    <source>
        <dbReference type="ARBA" id="ARBA00022679"/>
    </source>
</evidence>
<keyword evidence="2" id="KW-0418">Kinase</keyword>
<evidence type="ECO:0000259" key="3">
    <source>
        <dbReference type="Pfam" id="PF00294"/>
    </source>
</evidence>
<name>A0A1Y2LQ95_EPING</name>
<dbReference type="Gene3D" id="3.40.1190.20">
    <property type="match status" value="1"/>
</dbReference>
<dbReference type="AlphaFoldDB" id="A0A1Y2LQ95"/>
<protein>
    <recommendedName>
        <fullName evidence="3">Carbohydrate kinase PfkB domain-containing protein</fullName>
    </recommendedName>
</protein>
<dbReference type="EMBL" id="KZ107852">
    <property type="protein sequence ID" value="OSS46126.1"/>
    <property type="molecule type" value="Genomic_DNA"/>
</dbReference>
<dbReference type="InterPro" id="IPR052562">
    <property type="entry name" value="Ketohexokinase-related"/>
</dbReference>
<reference evidence="4 5" key="1">
    <citation type="journal article" date="2017" name="Genome Announc.">
        <title>Genome sequence of the saprophytic ascomycete Epicoccum nigrum ICMP 19927 strain isolated from New Zealand.</title>
        <authorList>
            <person name="Fokin M."/>
            <person name="Fleetwood D."/>
            <person name="Weir B.S."/>
            <person name="Villas-Boas S.G."/>
        </authorList>
    </citation>
    <scope>NUCLEOTIDE SEQUENCE [LARGE SCALE GENOMIC DNA]</scope>
    <source>
        <strain evidence="4 5">ICMP 19927</strain>
    </source>
</reference>
<dbReference type="PROSITE" id="PS00584">
    <property type="entry name" value="PFKB_KINASES_2"/>
    <property type="match status" value="1"/>
</dbReference>
<dbReference type="GO" id="GO:0016301">
    <property type="term" value="F:kinase activity"/>
    <property type="evidence" value="ECO:0007669"/>
    <property type="project" value="UniProtKB-KW"/>
</dbReference>
<proteinExistence type="predicted"/>
<dbReference type="SUPFAM" id="SSF53613">
    <property type="entry name" value="Ribokinase-like"/>
    <property type="match status" value="1"/>
</dbReference>
<dbReference type="Pfam" id="PF00294">
    <property type="entry name" value="PfkB"/>
    <property type="match status" value="1"/>
</dbReference>
<feature type="domain" description="Carbohydrate kinase PfkB" evidence="3">
    <location>
        <begin position="1"/>
        <end position="339"/>
    </location>
</feature>
<evidence type="ECO:0000256" key="2">
    <source>
        <dbReference type="ARBA" id="ARBA00022777"/>
    </source>
</evidence>
<dbReference type="Proteomes" id="UP000193240">
    <property type="component" value="Unassembled WGS sequence"/>
</dbReference>
<dbReference type="STRING" id="105696.A0A1Y2LQ95"/>
<dbReference type="InterPro" id="IPR011611">
    <property type="entry name" value="PfkB_dom"/>
</dbReference>
<dbReference type="InterPro" id="IPR002173">
    <property type="entry name" value="Carboh/pur_kinase_PfkB_CS"/>
</dbReference>
<sequence>MPHIICVGAIYMDTILEVPEFPQENTKLRAKSMKRRRGGNTGNTLEVLSQLLPDDNFNKDTLTYHTKLSLMSVLPDPNSPDTKAVILSLPDVSPQLFLYRTGQQSAASSYIVSPPNGTRTIVSYNPLDDMTFEEFKAAIVPLITADTMKEEVWIHFEGRIPEVVNACVAWLRSTYGYNQKVAISVELEKPDRWILEKSARCADVVFYSKDWAENWFANAYSGPASTPYSGPAIPDAESFLKTQIAHTQPTAFLICTWGKGGAAAVRKFPRGRPIHDKTIGWRPHLDEPQYSVDAVDTVGAGDTFIAGILYACVHQRTWGAAERLEFANELAGRKVHQRGFEGLGAAMRKSAVWEMKLAESALS</sequence>
<evidence type="ECO:0000313" key="4">
    <source>
        <dbReference type="EMBL" id="OSS46126.1"/>
    </source>
</evidence>
<dbReference type="InterPro" id="IPR029056">
    <property type="entry name" value="Ribokinase-like"/>
</dbReference>
<dbReference type="InParanoid" id="A0A1Y2LQ95"/>
<gene>
    <name evidence="4" type="ORF">B5807_08280</name>
</gene>
<dbReference type="PANTHER" id="PTHR42774:SF3">
    <property type="entry name" value="KETOHEXOKINASE"/>
    <property type="match status" value="1"/>
</dbReference>